<feature type="transmembrane region" description="Helical" evidence="1">
    <location>
        <begin position="38"/>
        <end position="57"/>
    </location>
</feature>
<dbReference type="AlphaFoldDB" id="U4R6F1"/>
<accession>U4R6F1</accession>
<dbReference type="STRING" id="1330534.L323_03370"/>
<reference evidence="2 3" key="1">
    <citation type="journal article" date="2013" name="Genome Announc.">
        <title>Draft Genome Sequence of the Cellulolytic Bacterium Clostridium papyrosolvens C7 (ATCC 700395).</title>
        <authorList>
            <person name="Zepeda V."/>
            <person name="Dassa B."/>
            <person name="Borovok I."/>
            <person name="Lamed R."/>
            <person name="Bayer E.A."/>
            <person name="Cate J.H."/>
        </authorList>
    </citation>
    <scope>NUCLEOTIDE SEQUENCE [LARGE SCALE GENOMIC DNA]</scope>
    <source>
        <strain evidence="2 3">C7</strain>
    </source>
</reference>
<dbReference type="OrthoDB" id="9979504at2"/>
<dbReference type="PATRIC" id="fig|1330534.3.peg.672"/>
<comment type="caution">
    <text evidence="2">The sequence shown here is derived from an EMBL/GenBank/DDBJ whole genome shotgun (WGS) entry which is preliminary data.</text>
</comment>
<dbReference type="Proteomes" id="UP000016860">
    <property type="component" value="Unassembled WGS sequence"/>
</dbReference>
<evidence type="ECO:0000256" key="1">
    <source>
        <dbReference type="SAM" id="Phobius"/>
    </source>
</evidence>
<evidence type="ECO:0000313" key="3">
    <source>
        <dbReference type="Proteomes" id="UP000016860"/>
    </source>
</evidence>
<evidence type="ECO:0000313" key="2">
    <source>
        <dbReference type="EMBL" id="EPR13639.1"/>
    </source>
</evidence>
<proteinExistence type="predicted"/>
<gene>
    <name evidence="2" type="ORF">L323_03370</name>
</gene>
<feature type="transmembrane region" description="Helical" evidence="1">
    <location>
        <begin position="12"/>
        <end position="32"/>
    </location>
</feature>
<sequence>MDIKNIIKKLLIHLLIFSLFFVVYNMLIRRRIYTEIDWLDYVVYLFIITIPVVLGQLSKGKFEKNKGNNKCP</sequence>
<dbReference type="RefSeq" id="WP_020814293.1">
    <property type="nucleotide sequence ID" value="NZ_ATAY01000017.1"/>
</dbReference>
<keyword evidence="1" id="KW-0812">Transmembrane</keyword>
<keyword evidence="1" id="KW-1133">Transmembrane helix</keyword>
<organism evidence="2 3">
    <name type="scientific">Ruminiclostridium papyrosolvens C7</name>
    <dbReference type="NCBI Taxonomy" id="1330534"/>
    <lineage>
        <taxon>Bacteria</taxon>
        <taxon>Bacillati</taxon>
        <taxon>Bacillota</taxon>
        <taxon>Clostridia</taxon>
        <taxon>Eubacteriales</taxon>
        <taxon>Oscillospiraceae</taxon>
        <taxon>Ruminiclostridium</taxon>
    </lineage>
</organism>
<dbReference type="EMBL" id="ATAY01000017">
    <property type="protein sequence ID" value="EPR13639.1"/>
    <property type="molecule type" value="Genomic_DNA"/>
</dbReference>
<name>U4R6F1_9FIRM</name>
<protein>
    <submittedName>
        <fullName evidence="2">Uncharacterized protein</fullName>
    </submittedName>
</protein>
<keyword evidence="1" id="KW-0472">Membrane</keyword>